<dbReference type="Gene3D" id="3.60.160.10">
    <property type="entry name" value="Mitochondrial biogenesis AIM24"/>
    <property type="match status" value="1"/>
</dbReference>
<name>C6WIN4_ACTMD</name>
<dbReference type="KEGG" id="ami:Amir_4269"/>
<evidence type="ECO:0000313" key="2">
    <source>
        <dbReference type="Proteomes" id="UP000002213"/>
    </source>
</evidence>
<protein>
    <recommendedName>
        <fullName evidence="3">AIM24 family protein</fullName>
    </recommendedName>
</protein>
<dbReference type="PANTHER" id="PTHR38074:SF1">
    <property type="entry name" value="ALTERED INHERITANCE OF MITOCHONDRIA PROTEIN 24, MITOCHONDRIAL"/>
    <property type="match status" value="1"/>
</dbReference>
<accession>C6WIN4</accession>
<dbReference type="InterPro" id="IPR016031">
    <property type="entry name" value="Trp_RNA-bd_attenuator-like_dom"/>
</dbReference>
<dbReference type="EMBL" id="CP001630">
    <property type="protein sequence ID" value="ACU38124.1"/>
    <property type="molecule type" value="Genomic_DNA"/>
</dbReference>
<dbReference type="PANTHER" id="PTHR38074">
    <property type="entry name" value="ALTERED INHERITANCE OF MITOCHONDRIA PROTEIN 24, MITOCHONDRIAL"/>
    <property type="match status" value="1"/>
</dbReference>
<sequence>MECVDVTSATPDPEAAHAISARRATGPGTMPIMRSSLFNHAERQVEPGSFQLQNERMLKVDLTGSGGFFFAKQGSMVAYQGDVDFAYEGAGGIGKLFKKAFTGEGMSLMKVSGSGDVFLAQDADEIFVLHLENESVTVNGGNVLAFESGLKWDINRVEGASMLSGGLFNTTFTGTGALAVTAFGTPVVLNVDVPTYVDMQSAVLWSTSLQSSIKKTAKLGAMIGRGSGEAYQLALSGQGIVVVQASEGHPPPQAAG</sequence>
<dbReference type="STRING" id="446462.Amir_4269"/>
<proteinExistence type="predicted"/>
<dbReference type="InterPro" id="IPR002838">
    <property type="entry name" value="AIM24"/>
</dbReference>
<reference evidence="1 2" key="1">
    <citation type="journal article" date="2009" name="Stand. Genomic Sci.">
        <title>Complete genome sequence of Actinosynnema mirum type strain (101).</title>
        <authorList>
            <person name="Land M."/>
            <person name="Lapidus A."/>
            <person name="Mayilraj S."/>
            <person name="Chen F."/>
            <person name="Copeland A."/>
            <person name="Del Rio T.G."/>
            <person name="Nolan M."/>
            <person name="Lucas S."/>
            <person name="Tice H."/>
            <person name="Cheng J.F."/>
            <person name="Chertkov O."/>
            <person name="Bruce D."/>
            <person name="Goodwin L."/>
            <person name="Pitluck S."/>
            <person name="Rohde M."/>
            <person name="Goker M."/>
            <person name="Pati A."/>
            <person name="Ivanova N."/>
            <person name="Mavromatis K."/>
            <person name="Chen A."/>
            <person name="Palaniappan K."/>
            <person name="Hauser L."/>
            <person name="Chang Y.J."/>
            <person name="Jeffries C.C."/>
            <person name="Brettin T."/>
            <person name="Detter J.C."/>
            <person name="Han C."/>
            <person name="Chain P."/>
            <person name="Tindall B.J."/>
            <person name="Bristow J."/>
            <person name="Eisen J.A."/>
            <person name="Markowitz V."/>
            <person name="Hugenholtz P."/>
            <person name="Kyrpides N.C."/>
            <person name="Klenk H.P."/>
        </authorList>
    </citation>
    <scope>NUCLEOTIDE SEQUENCE [LARGE SCALE GENOMIC DNA]</scope>
    <source>
        <strain evidence="2">ATCC 29888 / DSM 43827 / JCM 3225 / NBRC 14064 / NCIMB 13271 / NRRL B-12336 / IMRU 3971 / 101</strain>
    </source>
</reference>
<dbReference type="SUPFAM" id="SSF51219">
    <property type="entry name" value="TRAP-like"/>
    <property type="match status" value="1"/>
</dbReference>
<gene>
    <name evidence="1" type="ordered locus">Amir_4269</name>
</gene>
<dbReference type="eggNOG" id="COG2013">
    <property type="taxonomic scope" value="Bacteria"/>
</dbReference>
<evidence type="ECO:0008006" key="3">
    <source>
        <dbReference type="Google" id="ProtNLM"/>
    </source>
</evidence>
<dbReference type="InterPro" id="IPR036983">
    <property type="entry name" value="AIM24_sf"/>
</dbReference>
<organism evidence="1 2">
    <name type="scientific">Actinosynnema mirum (strain ATCC 29888 / DSM 43827 / JCM 3225 / NBRC 14064 / NCIMB 13271 / NRRL B-12336 / IMRU 3971 / 101)</name>
    <dbReference type="NCBI Taxonomy" id="446462"/>
    <lineage>
        <taxon>Bacteria</taxon>
        <taxon>Bacillati</taxon>
        <taxon>Actinomycetota</taxon>
        <taxon>Actinomycetes</taxon>
        <taxon>Pseudonocardiales</taxon>
        <taxon>Pseudonocardiaceae</taxon>
        <taxon>Actinosynnema</taxon>
    </lineage>
</organism>
<dbReference type="Pfam" id="PF01987">
    <property type="entry name" value="AIM24"/>
    <property type="match status" value="1"/>
</dbReference>
<evidence type="ECO:0000313" key="1">
    <source>
        <dbReference type="EMBL" id="ACU38124.1"/>
    </source>
</evidence>
<dbReference type="Proteomes" id="UP000002213">
    <property type="component" value="Chromosome"/>
</dbReference>
<keyword evidence="2" id="KW-1185">Reference proteome</keyword>
<dbReference type="AlphaFoldDB" id="C6WIN4"/>
<dbReference type="HOGENOM" id="CLU_057502_2_1_11"/>